<evidence type="ECO:0000256" key="3">
    <source>
        <dbReference type="ARBA" id="ARBA00023163"/>
    </source>
</evidence>
<dbReference type="Gene3D" id="2.60.120.10">
    <property type="entry name" value="Jelly Rolls"/>
    <property type="match status" value="1"/>
</dbReference>
<dbReference type="InterPro" id="IPR036390">
    <property type="entry name" value="WH_DNA-bd_sf"/>
</dbReference>
<proteinExistence type="predicted"/>
<name>A0A6G8AZY4_9LACO</name>
<dbReference type="Pfam" id="PF13545">
    <property type="entry name" value="HTH_Crp_2"/>
    <property type="match status" value="1"/>
</dbReference>
<dbReference type="Gene3D" id="1.10.10.10">
    <property type="entry name" value="Winged helix-like DNA-binding domain superfamily/Winged helix DNA-binding domain"/>
    <property type="match status" value="1"/>
</dbReference>
<dbReference type="InterPro" id="IPR000595">
    <property type="entry name" value="cNMP-bd_dom"/>
</dbReference>
<dbReference type="CDD" id="cd00038">
    <property type="entry name" value="CAP_ED"/>
    <property type="match status" value="1"/>
</dbReference>
<evidence type="ECO:0000313" key="6">
    <source>
        <dbReference type="Proteomes" id="UP000500741"/>
    </source>
</evidence>
<dbReference type="InterPro" id="IPR012318">
    <property type="entry name" value="HTH_CRP"/>
</dbReference>
<dbReference type="InterPro" id="IPR018490">
    <property type="entry name" value="cNMP-bd_dom_sf"/>
</dbReference>
<evidence type="ECO:0000256" key="2">
    <source>
        <dbReference type="ARBA" id="ARBA00023125"/>
    </source>
</evidence>
<keyword evidence="1" id="KW-0805">Transcription regulation</keyword>
<reference evidence="5 6" key="1">
    <citation type="submission" date="2020-03" db="EMBL/GenBank/DDBJ databases">
        <title>Weissella sp. nov., isolated from Cybister lewisianus.</title>
        <authorList>
            <person name="Hyun D.-W."/>
            <person name="Bae J.-W."/>
        </authorList>
    </citation>
    <scope>NUCLEOTIDE SEQUENCE [LARGE SCALE GENOMIC DNA]</scope>
    <source>
        <strain evidence="5 6">HDW19</strain>
    </source>
</reference>
<dbReference type="Pfam" id="PF00027">
    <property type="entry name" value="cNMP_binding"/>
    <property type="match status" value="1"/>
</dbReference>
<accession>A0A6G8AZY4</accession>
<dbReference type="AlphaFoldDB" id="A0A6G8AZY4"/>
<dbReference type="SUPFAM" id="SSF51206">
    <property type="entry name" value="cAMP-binding domain-like"/>
    <property type="match status" value="1"/>
</dbReference>
<dbReference type="InterPro" id="IPR036388">
    <property type="entry name" value="WH-like_DNA-bd_sf"/>
</dbReference>
<dbReference type="KEGG" id="wco:G7084_04440"/>
<evidence type="ECO:0000313" key="5">
    <source>
        <dbReference type="EMBL" id="QIL50624.1"/>
    </source>
</evidence>
<feature type="domain" description="Cyclic nucleotide-binding" evidence="4">
    <location>
        <begin position="37"/>
        <end position="112"/>
    </location>
</feature>
<dbReference type="RefSeq" id="WP_166010410.1">
    <property type="nucleotide sequence ID" value="NZ_CP049888.1"/>
</dbReference>
<sequence>MDHLDLDHIWNLYNDDQEFNYKMIKDFADQNGKRMKYEHGSQLVTAGDEPQFVYFIVSGTVGGKKLFLDGSEYSYFEVDNQRGNIGLLELLAMKKHYVVTIRCITDVEVVRIPSALIYLKIMEDIQLLRSCIRLVANDLYSSSNREGRLFHLKGVDRLRLHLLRYYEQSKTRQDSIIIYNKTQSDLAAQIGLSIRTVSRALKLMTEQEEIQLCGRKIKISSQNYLNIVNSINNFVEFDADKKED</sequence>
<gene>
    <name evidence="5" type="ORF">G7084_04440</name>
</gene>
<evidence type="ECO:0000256" key="1">
    <source>
        <dbReference type="ARBA" id="ARBA00023015"/>
    </source>
</evidence>
<dbReference type="Proteomes" id="UP000500741">
    <property type="component" value="Chromosome"/>
</dbReference>
<dbReference type="SUPFAM" id="SSF46785">
    <property type="entry name" value="Winged helix' DNA-binding domain"/>
    <property type="match status" value="1"/>
</dbReference>
<dbReference type="InterPro" id="IPR014710">
    <property type="entry name" value="RmlC-like_jellyroll"/>
</dbReference>
<dbReference type="GO" id="GO:0003677">
    <property type="term" value="F:DNA binding"/>
    <property type="evidence" value="ECO:0007669"/>
    <property type="project" value="UniProtKB-KW"/>
</dbReference>
<evidence type="ECO:0000259" key="4">
    <source>
        <dbReference type="PROSITE" id="PS50042"/>
    </source>
</evidence>
<protein>
    <submittedName>
        <fullName evidence="5">Crp/Fnr family transcriptional regulator</fullName>
    </submittedName>
</protein>
<keyword evidence="2" id="KW-0238">DNA-binding</keyword>
<dbReference type="PROSITE" id="PS50042">
    <property type="entry name" value="CNMP_BINDING_3"/>
    <property type="match status" value="1"/>
</dbReference>
<dbReference type="EMBL" id="CP049888">
    <property type="protein sequence ID" value="QIL50624.1"/>
    <property type="molecule type" value="Genomic_DNA"/>
</dbReference>
<keyword evidence="6" id="KW-1185">Reference proteome</keyword>
<keyword evidence="3" id="KW-0804">Transcription</keyword>
<dbReference type="GO" id="GO:0006355">
    <property type="term" value="P:regulation of DNA-templated transcription"/>
    <property type="evidence" value="ECO:0007669"/>
    <property type="project" value="InterPro"/>
</dbReference>
<organism evidence="5 6">
    <name type="scientific">Weissella coleopterorum</name>
    <dbReference type="NCBI Taxonomy" id="2714949"/>
    <lineage>
        <taxon>Bacteria</taxon>
        <taxon>Bacillati</taxon>
        <taxon>Bacillota</taxon>
        <taxon>Bacilli</taxon>
        <taxon>Lactobacillales</taxon>
        <taxon>Lactobacillaceae</taxon>
        <taxon>Weissella</taxon>
    </lineage>
</organism>